<accession>A0A857FQ17</accession>
<evidence type="ECO:0000313" key="2">
    <source>
        <dbReference type="EMBL" id="QHC36441.1"/>
    </source>
</evidence>
<evidence type="ECO:0000256" key="1">
    <source>
        <dbReference type="SAM" id="SignalP"/>
    </source>
</evidence>
<evidence type="ECO:0000313" key="3">
    <source>
        <dbReference type="Proteomes" id="UP000464674"/>
    </source>
</evidence>
<keyword evidence="1" id="KW-0732">Signal</keyword>
<feature type="signal peptide" evidence="1">
    <location>
        <begin position="1"/>
        <end position="21"/>
    </location>
</feature>
<dbReference type="Proteomes" id="UP000464674">
    <property type="component" value="Chromosome"/>
</dbReference>
<sequence>MVRSAALCSALTVILAASAYAAPVGNGYGAATEGDGFRRGEIVYTQHNPAIGCSNTGMRLALEKRIAAFRQRPDWEARIARLQCGAVPAGQRLKVGWVQDGTVQAWATDTGADIPPLWYMPADLGTGIPAIESGN</sequence>
<dbReference type="RefSeq" id="WP_159262914.1">
    <property type="nucleotide sequence ID" value="NZ_CP041348.1"/>
</dbReference>
<dbReference type="AlphaFoldDB" id="A0A857FQ17"/>
<dbReference type="EMBL" id="CP041348">
    <property type="protein sequence ID" value="QHC36441.1"/>
    <property type="molecule type" value="Genomic_DNA"/>
</dbReference>
<organism evidence="2 3">
    <name type="scientific">Komagataeibacter xylinus</name>
    <name type="common">Gluconacetobacter xylinus</name>
    <dbReference type="NCBI Taxonomy" id="28448"/>
    <lineage>
        <taxon>Bacteria</taxon>
        <taxon>Pseudomonadati</taxon>
        <taxon>Pseudomonadota</taxon>
        <taxon>Alphaproteobacteria</taxon>
        <taxon>Acetobacterales</taxon>
        <taxon>Acetobacteraceae</taxon>
        <taxon>Komagataeibacter</taxon>
    </lineage>
</organism>
<proteinExistence type="predicted"/>
<reference evidence="2 3" key="1">
    <citation type="journal article" date="2020" name="Carbohydr. Polym.">
        <title>Characterization and optimization of production of bacterial cellulose from strain CGMCC 17276 based on whole-genome analysis.</title>
        <authorList>
            <person name="Lu T."/>
            <person name="Gao H."/>
            <person name="Liao B."/>
            <person name="Wu J."/>
            <person name="Zhang W."/>
            <person name="Huang J."/>
            <person name="Liu M."/>
            <person name="Huang J."/>
            <person name="Chang Z."/>
            <person name="Jin M."/>
            <person name="Yi Z."/>
            <person name="Jiang D."/>
        </authorList>
    </citation>
    <scope>NUCLEOTIDE SEQUENCE [LARGE SCALE GENOMIC DNA]</scope>
    <source>
        <strain evidence="2 3">CGMCC 17276</strain>
    </source>
</reference>
<feature type="chain" id="PRO_5032626510" evidence="1">
    <location>
        <begin position="22"/>
        <end position="135"/>
    </location>
</feature>
<name>A0A857FQ17_KOMXY</name>
<protein>
    <submittedName>
        <fullName evidence="2">Uncharacterized protein</fullName>
    </submittedName>
</protein>
<gene>
    <name evidence="2" type="ORF">FMA36_13875</name>
</gene>